<dbReference type="STRING" id="400682.A0A1X7VAR9"/>
<dbReference type="Pfam" id="PF18890">
    <property type="entry name" value="FANCL_d2"/>
    <property type="match status" value="1"/>
</dbReference>
<dbReference type="Gene3D" id="3.10.110.20">
    <property type="entry name" value="RWD domain-like"/>
    <property type="match status" value="1"/>
</dbReference>
<evidence type="ECO:0000259" key="3">
    <source>
        <dbReference type="Pfam" id="PF18890"/>
    </source>
</evidence>
<evidence type="ECO:0000259" key="4">
    <source>
        <dbReference type="Pfam" id="PF18891"/>
    </source>
</evidence>
<dbReference type="GO" id="GO:0036297">
    <property type="term" value="P:interstrand cross-link repair"/>
    <property type="evidence" value="ECO:0007669"/>
    <property type="project" value="InterPro"/>
</dbReference>
<dbReference type="InterPro" id="IPR043898">
    <property type="entry name" value="FANCL_d2"/>
</dbReference>
<evidence type="ECO:0000259" key="1">
    <source>
        <dbReference type="Pfam" id="PF09765"/>
    </source>
</evidence>
<dbReference type="PANTHER" id="PTHR13206">
    <property type="entry name" value="UBIQUITIN LIGASE PROTEIN PHF9 FANCONI ANEMIA GROUP L PROTEIN"/>
    <property type="match status" value="1"/>
</dbReference>
<dbReference type="Gene3D" id="3.10.110.10">
    <property type="entry name" value="Ubiquitin Conjugating Enzyme"/>
    <property type="match status" value="1"/>
</dbReference>
<organism evidence="5">
    <name type="scientific">Amphimedon queenslandica</name>
    <name type="common">Sponge</name>
    <dbReference type="NCBI Taxonomy" id="400682"/>
    <lineage>
        <taxon>Eukaryota</taxon>
        <taxon>Metazoa</taxon>
        <taxon>Porifera</taxon>
        <taxon>Demospongiae</taxon>
        <taxon>Heteroscleromorpha</taxon>
        <taxon>Haplosclerida</taxon>
        <taxon>Niphatidae</taxon>
        <taxon>Amphimedon</taxon>
    </lineage>
</organism>
<sequence>MAESLKEVQHVCPLLLPADTKRLSYSGFIRVKDKSFYLKISLPDDGDVHYAKIDCDWQLRNYLSKHQAVLKKKLLLARDLPSFLIDFKMLLNQIMSLQAQPLPPPNYYSRLISEIEEIGWNRLSHIDTKFQDIQITLNDTGGRVHVLSIHLPYKYPIEPPVCNAVLPLAFQPNWSSSTTLADIVRQFEKVILEYQRFWDVLDELDKKTWVLDPSSPSLSSTYRRIVIRSHLSLQVTIDPLHPQLMPECTPLGPTEEVKVIKDRLYSRGQQCWNTRCSVLENLQNILSVNFPSPISTKEEDYIMECGICYTHRHYENGRAPDFTCDNKQCSQPYHVSCLYEWLTSLTSTRKSFGFLFGECLYCNEAISVKLMVPSVE</sequence>
<feature type="domain" description="FANCL C-terminal" evidence="2">
    <location>
        <begin position="303"/>
        <end position="369"/>
    </location>
</feature>
<dbReference type="Proteomes" id="UP000007879">
    <property type="component" value="Unassembled WGS sequence"/>
</dbReference>
<dbReference type="InterPro" id="IPR019162">
    <property type="entry name" value="FancL_WD-rpt_cont_dom"/>
</dbReference>
<reference evidence="6" key="1">
    <citation type="journal article" date="2010" name="Nature">
        <title>The Amphimedon queenslandica genome and the evolution of animal complexity.</title>
        <authorList>
            <person name="Srivastava M."/>
            <person name="Simakov O."/>
            <person name="Chapman J."/>
            <person name="Fahey B."/>
            <person name="Gauthier M.E."/>
            <person name="Mitros T."/>
            <person name="Richards G.S."/>
            <person name="Conaco C."/>
            <person name="Dacre M."/>
            <person name="Hellsten U."/>
            <person name="Larroux C."/>
            <person name="Putnam N.H."/>
            <person name="Stanke M."/>
            <person name="Adamska M."/>
            <person name="Darling A."/>
            <person name="Degnan S.M."/>
            <person name="Oakley T.H."/>
            <person name="Plachetzki D.C."/>
            <person name="Zhai Y."/>
            <person name="Adamski M."/>
            <person name="Calcino A."/>
            <person name="Cummins S.F."/>
            <person name="Goodstein D.M."/>
            <person name="Harris C."/>
            <person name="Jackson D.J."/>
            <person name="Leys S.P."/>
            <person name="Shu S."/>
            <person name="Woodcroft B.J."/>
            <person name="Vervoort M."/>
            <person name="Kosik K.S."/>
            <person name="Manning G."/>
            <person name="Degnan B.M."/>
            <person name="Rokhsar D.S."/>
        </authorList>
    </citation>
    <scope>NUCLEOTIDE SEQUENCE [LARGE SCALE GENOMIC DNA]</scope>
</reference>
<dbReference type="KEGG" id="aqu:100635477"/>
<name>A0A1X7VAR9_AMPQE</name>
<dbReference type="EnsemblMetazoa" id="Aqu2.1.37116_001">
    <property type="protein sequence ID" value="Aqu2.1.37116_001"/>
    <property type="gene ID" value="Aqu2.1.37116"/>
</dbReference>
<dbReference type="SUPFAM" id="SSF54495">
    <property type="entry name" value="UBC-like"/>
    <property type="match status" value="1"/>
</dbReference>
<evidence type="ECO:0000259" key="2">
    <source>
        <dbReference type="Pfam" id="PF11793"/>
    </source>
</evidence>
<feature type="domain" description="FANCL UBC-like" evidence="4">
    <location>
        <begin position="197"/>
        <end position="293"/>
    </location>
</feature>
<dbReference type="PANTHER" id="PTHR13206:SF0">
    <property type="entry name" value="E3 UBIQUITIN-PROTEIN LIGASE FANCL"/>
    <property type="match status" value="1"/>
</dbReference>
<dbReference type="InParanoid" id="A0A1X7VAR9"/>
<keyword evidence="6" id="KW-1185">Reference proteome</keyword>
<evidence type="ECO:0000313" key="5">
    <source>
        <dbReference type="EnsemblMetazoa" id="Aqu2.1.37116_001"/>
    </source>
</evidence>
<dbReference type="SMART" id="SM01197">
    <property type="entry name" value="FANCL_C"/>
    <property type="match status" value="1"/>
</dbReference>
<dbReference type="InterPro" id="IPR016135">
    <property type="entry name" value="UBQ-conjugating_enzyme/RWD"/>
</dbReference>
<dbReference type="InterPro" id="IPR026848">
    <property type="entry name" value="Fancl"/>
</dbReference>
<dbReference type="Gene3D" id="3.30.40.10">
    <property type="entry name" value="Zinc/RING finger domain, C3HC4 (zinc finger)"/>
    <property type="match status" value="1"/>
</dbReference>
<reference evidence="5" key="2">
    <citation type="submission" date="2017-05" db="UniProtKB">
        <authorList>
            <consortium name="EnsemblMetazoa"/>
        </authorList>
    </citation>
    <scope>IDENTIFICATION</scope>
</reference>
<dbReference type="CDD" id="cd23832">
    <property type="entry name" value="DRWD-C_FANCL"/>
    <property type="match status" value="1"/>
</dbReference>
<dbReference type="InterPro" id="IPR026850">
    <property type="entry name" value="FANCL_C"/>
</dbReference>
<dbReference type="GO" id="GO:0006513">
    <property type="term" value="P:protein monoubiquitination"/>
    <property type="evidence" value="ECO:0007669"/>
    <property type="project" value="TreeGrafter"/>
</dbReference>
<dbReference type="Pfam" id="PF11793">
    <property type="entry name" value="FANCL_C"/>
    <property type="match status" value="1"/>
</dbReference>
<dbReference type="OrthoDB" id="10263265at2759"/>
<dbReference type="Pfam" id="PF09765">
    <property type="entry name" value="FANCL_d1"/>
    <property type="match status" value="1"/>
</dbReference>
<dbReference type="InterPro" id="IPR043003">
    <property type="entry name" value="FANCL_d3_sf"/>
</dbReference>
<dbReference type="CDD" id="cd16490">
    <property type="entry name" value="RING-CH-C4HC3_FANCL"/>
    <property type="match status" value="1"/>
</dbReference>
<dbReference type="GO" id="GO:0043240">
    <property type="term" value="C:Fanconi anaemia nuclear complex"/>
    <property type="evidence" value="ECO:0007669"/>
    <property type="project" value="InterPro"/>
</dbReference>
<dbReference type="AlphaFoldDB" id="A0A1X7VAR9"/>
<dbReference type="CDD" id="cd23831">
    <property type="entry name" value="DRWD-N_FANCL"/>
    <property type="match status" value="1"/>
</dbReference>
<proteinExistence type="predicted"/>
<dbReference type="Pfam" id="PF18891">
    <property type="entry name" value="FANCL_d3"/>
    <property type="match status" value="1"/>
</dbReference>
<dbReference type="InterPro" id="IPR044037">
    <property type="entry name" value="FANCL_d3"/>
</dbReference>
<evidence type="ECO:0000313" key="6">
    <source>
        <dbReference type="Proteomes" id="UP000007879"/>
    </source>
</evidence>
<feature type="domain" description="FANCL UBC-like" evidence="3">
    <location>
        <begin position="105"/>
        <end position="194"/>
    </location>
</feature>
<dbReference type="GO" id="GO:0061630">
    <property type="term" value="F:ubiquitin protein ligase activity"/>
    <property type="evidence" value="ECO:0007669"/>
    <property type="project" value="TreeGrafter"/>
</dbReference>
<protein>
    <recommendedName>
        <fullName evidence="7">RING-type domain-containing protein</fullName>
    </recommendedName>
</protein>
<dbReference type="EnsemblMetazoa" id="XM_019994285.1">
    <property type="protein sequence ID" value="XP_019849844.1"/>
    <property type="gene ID" value="LOC100635477"/>
</dbReference>
<feature type="domain" description="Fanconi anemia complex subunit FancL WD-repeat containing" evidence="1">
    <location>
        <begin position="7"/>
        <end position="93"/>
    </location>
</feature>
<gene>
    <name evidence="5" type="primary">100635477</name>
</gene>
<dbReference type="CDD" id="cd23786">
    <property type="entry name" value="ELF_FANCL"/>
    <property type="match status" value="1"/>
</dbReference>
<dbReference type="eggNOG" id="KOG3268">
    <property type="taxonomic scope" value="Eukaryota"/>
</dbReference>
<dbReference type="InterPro" id="IPR013083">
    <property type="entry name" value="Znf_RING/FYVE/PHD"/>
</dbReference>
<evidence type="ECO:0008006" key="7">
    <source>
        <dbReference type="Google" id="ProtNLM"/>
    </source>
</evidence>
<accession>A0A1X7VAR9</accession>